<keyword evidence="1" id="KW-1133">Transmembrane helix</keyword>
<gene>
    <name evidence="3" type="ORF">ACFFHF_12870</name>
</gene>
<dbReference type="RefSeq" id="WP_377058317.1">
    <property type="nucleotide sequence ID" value="NZ_JBHLUU010000091.1"/>
</dbReference>
<keyword evidence="3" id="KW-0808">Transferase</keyword>
<dbReference type="InterPro" id="IPR007345">
    <property type="entry name" value="Polysacch_pyruvyl_Trfase"/>
</dbReference>
<reference evidence="3 4" key="1">
    <citation type="submission" date="2024-09" db="EMBL/GenBank/DDBJ databases">
        <authorList>
            <person name="Sun Q."/>
            <person name="Mori K."/>
        </authorList>
    </citation>
    <scope>NUCLEOTIDE SEQUENCE [LARGE SCALE GENOMIC DNA]</scope>
    <source>
        <strain evidence="3 4">CGMCC 1.9126</strain>
    </source>
</reference>
<keyword evidence="1" id="KW-0472">Membrane</keyword>
<dbReference type="Proteomes" id="UP001589738">
    <property type="component" value="Unassembled WGS sequence"/>
</dbReference>
<sequence>MKKIFVEIYLMFNLGDDLFLDILAKKYPDCQFTVNYLGVNYDTFLSHYKNVNRRKYTLINKIGQKLRITDSITNYSKIAEEHDALLFIGGSIFREEEYHRELYKDRNRLVKEFKKREKPTFILGANFGPYYSKEFYEDYLAFFKLCDDVCFRDKYSYELYKSLEQVRYAPDIVFQLSAKPYMEISKKNRVGFSIIDVNHKKGLSHYEEEYISSTVKSICLFVEKGYECYLMSFCENEGDLVTINKIKSKLDKKTISKVKTYNYTGDFEEAIQLISSLKIILAARFHANILALILGVGLISIIYSSKTTNMLKDLGITEVVTMDMLSLQFDDSFLEKALNNKIQIKELPNYSEGQFHKLESFIKGKTLEGV</sequence>
<name>A0ABV6KS17_9BACI</name>
<evidence type="ECO:0000313" key="3">
    <source>
        <dbReference type="EMBL" id="MFC0476127.1"/>
    </source>
</evidence>
<evidence type="ECO:0000256" key="1">
    <source>
        <dbReference type="SAM" id="Phobius"/>
    </source>
</evidence>
<protein>
    <submittedName>
        <fullName evidence="3">Polysaccharide pyruvyl transferase family protein</fullName>
    </submittedName>
</protein>
<comment type="caution">
    <text evidence="3">The sequence shown here is derived from an EMBL/GenBank/DDBJ whole genome shotgun (WGS) entry which is preliminary data.</text>
</comment>
<organism evidence="3 4">
    <name type="scientific">Robertmurraya beringensis</name>
    <dbReference type="NCBI Taxonomy" id="641660"/>
    <lineage>
        <taxon>Bacteria</taxon>
        <taxon>Bacillati</taxon>
        <taxon>Bacillota</taxon>
        <taxon>Bacilli</taxon>
        <taxon>Bacillales</taxon>
        <taxon>Bacillaceae</taxon>
        <taxon>Robertmurraya</taxon>
    </lineage>
</organism>
<feature type="domain" description="Polysaccharide pyruvyl transferase" evidence="2">
    <location>
        <begin position="13"/>
        <end position="305"/>
    </location>
</feature>
<keyword evidence="4" id="KW-1185">Reference proteome</keyword>
<dbReference type="EMBL" id="JBHLUU010000091">
    <property type="protein sequence ID" value="MFC0476127.1"/>
    <property type="molecule type" value="Genomic_DNA"/>
</dbReference>
<dbReference type="PANTHER" id="PTHR36836:SF1">
    <property type="entry name" value="COLANIC ACID BIOSYNTHESIS PROTEIN WCAK"/>
    <property type="match status" value="1"/>
</dbReference>
<accession>A0ABV6KS17</accession>
<feature type="transmembrane region" description="Helical" evidence="1">
    <location>
        <begin position="285"/>
        <end position="303"/>
    </location>
</feature>
<evidence type="ECO:0000313" key="4">
    <source>
        <dbReference type="Proteomes" id="UP001589738"/>
    </source>
</evidence>
<evidence type="ECO:0000259" key="2">
    <source>
        <dbReference type="Pfam" id="PF04230"/>
    </source>
</evidence>
<dbReference type="Pfam" id="PF04230">
    <property type="entry name" value="PS_pyruv_trans"/>
    <property type="match status" value="1"/>
</dbReference>
<proteinExistence type="predicted"/>
<keyword evidence="1" id="KW-0812">Transmembrane</keyword>
<dbReference type="GO" id="GO:0016740">
    <property type="term" value="F:transferase activity"/>
    <property type="evidence" value="ECO:0007669"/>
    <property type="project" value="UniProtKB-KW"/>
</dbReference>
<dbReference type="PANTHER" id="PTHR36836">
    <property type="entry name" value="COLANIC ACID BIOSYNTHESIS PROTEIN WCAK"/>
    <property type="match status" value="1"/>
</dbReference>